<evidence type="ECO:0000313" key="2">
    <source>
        <dbReference type="Proteomes" id="UP001457282"/>
    </source>
</evidence>
<dbReference type="EMBL" id="JBEDUW010000003">
    <property type="protein sequence ID" value="KAK9940132.1"/>
    <property type="molecule type" value="Genomic_DNA"/>
</dbReference>
<gene>
    <name evidence="1" type="ORF">M0R45_016806</name>
</gene>
<dbReference type="AlphaFoldDB" id="A0AAW1XU64"/>
<organism evidence="1 2">
    <name type="scientific">Rubus argutus</name>
    <name type="common">Southern blackberry</name>
    <dbReference type="NCBI Taxonomy" id="59490"/>
    <lineage>
        <taxon>Eukaryota</taxon>
        <taxon>Viridiplantae</taxon>
        <taxon>Streptophyta</taxon>
        <taxon>Embryophyta</taxon>
        <taxon>Tracheophyta</taxon>
        <taxon>Spermatophyta</taxon>
        <taxon>Magnoliopsida</taxon>
        <taxon>eudicotyledons</taxon>
        <taxon>Gunneridae</taxon>
        <taxon>Pentapetalae</taxon>
        <taxon>rosids</taxon>
        <taxon>fabids</taxon>
        <taxon>Rosales</taxon>
        <taxon>Rosaceae</taxon>
        <taxon>Rosoideae</taxon>
        <taxon>Rosoideae incertae sedis</taxon>
        <taxon>Rubus</taxon>
    </lineage>
</organism>
<dbReference type="Proteomes" id="UP001457282">
    <property type="component" value="Unassembled WGS sequence"/>
</dbReference>
<accession>A0AAW1XU64</accession>
<name>A0AAW1XU64_RUBAR</name>
<keyword evidence="2" id="KW-1185">Reference proteome</keyword>
<proteinExistence type="predicted"/>
<reference evidence="1 2" key="1">
    <citation type="journal article" date="2023" name="G3 (Bethesda)">
        <title>A chromosome-length genome assembly and annotation of blackberry (Rubus argutus, cv. 'Hillquist').</title>
        <authorList>
            <person name="Bruna T."/>
            <person name="Aryal R."/>
            <person name="Dudchenko O."/>
            <person name="Sargent D.J."/>
            <person name="Mead D."/>
            <person name="Buti M."/>
            <person name="Cavallini A."/>
            <person name="Hytonen T."/>
            <person name="Andres J."/>
            <person name="Pham M."/>
            <person name="Weisz D."/>
            <person name="Mascagni F."/>
            <person name="Usai G."/>
            <person name="Natali L."/>
            <person name="Bassil N."/>
            <person name="Fernandez G.E."/>
            <person name="Lomsadze A."/>
            <person name="Armour M."/>
            <person name="Olukolu B."/>
            <person name="Poorten T."/>
            <person name="Britton C."/>
            <person name="Davik J."/>
            <person name="Ashrafi H."/>
            <person name="Aiden E.L."/>
            <person name="Borodovsky M."/>
            <person name="Worthington M."/>
        </authorList>
    </citation>
    <scope>NUCLEOTIDE SEQUENCE [LARGE SCALE GENOMIC DNA]</scope>
    <source>
        <strain evidence="1">PI 553951</strain>
    </source>
</reference>
<evidence type="ECO:0000313" key="1">
    <source>
        <dbReference type="EMBL" id="KAK9940132.1"/>
    </source>
</evidence>
<sequence>MVVSLILNCGGGYGGVNWLWIETRLQAREGTGALVGLGDAMRSTGLMRCGGEPVICGCRYGKAAVLIGWARWFEVVLIEEWWSWLLSGDVREIKARATRLDGSKIIGPACELKACDGEELWSTDLQLLGRGDLGRAEDDLSWDFRRWRIGRGGELLPTSRACFGFLKVEQWSVNGDGADVVEAGEESPSWRWITGSRLWLT</sequence>
<protein>
    <submittedName>
        <fullName evidence="1">Uncharacterized protein</fullName>
    </submittedName>
</protein>
<comment type="caution">
    <text evidence="1">The sequence shown here is derived from an EMBL/GenBank/DDBJ whole genome shotgun (WGS) entry which is preliminary data.</text>
</comment>